<evidence type="ECO:0000259" key="12">
    <source>
        <dbReference type="PROSITE" id="PS50885"/>
    </source>
</evidence>
<keyword evidence="5" id="KW-0808">Transferase</keyword>
<keyword evidence="8 10" id="KW-1133">Transmembrane helix</keyword>
<dbReference type="AlphaFoldDB" id="A0A831YAY5"/>
<feature type="domain" description="Histidine kinase" evidence="11">
    <location>
        <begin position="208"/>
        <end position="404"/>
    </location>
</feature>
<dbReference type="PROSITE" id="PS50109">
    <property type="entry name" value="HIS_KIN"/>
    <property type="match status" value="1"/>
</dbReference>
<sequence length="405" mass="47328">MLNIERNSILFKISLAFLLIIFLSSVFFFFLYQNAKERELKDFIKNAVLLVTSGRSEIPKSIESNYEIVEDPEFIYNVYTNGKVELERDFLTIKIYLIEYEHQHYVLVNQFGINFLVKKKNEFSLHRLVILSWIMFNVIIVGIYIGIVKSFYPLKVLREKIKALKSGSFDVKIDVEKNDEIGFIAKEFNEAITTLKKKEEIRRWFLRNIAHELKTPITKGKIAIELLEDEKGKQHFEKIFNRLEFLVNQLMTVEKIVSKDIKLKFECLEVKKVIDNAISLLLATEKPNINIVLNEELKIKVDLNIFSIAVKNLLDNGLKFSEDGKVDVIVKDKKIYFINKGDKPPFNEELLFEPFIKETSLKNQEGLGLGLYITKFIADFHNVKIQYQYQEGKNVFILDLSQVIC</sequence>
<gene>
    <name evidence="13" type="ORF">ENO34_02035</name>
</gene>
<dbReference type="Gene3D" id="1.10.287.130">
    <property type="match status" value="1"/>
</dbReference>
<feature type="transmembrane region" description="Helical" evidence="10">
    <location>
        <begin position="128"/>
        <end position="147"/>
    </location>
</feature>
<evidence type="ECO:0000256" key="9">
    <source>
        <dbReference type="ARBA" id="ARBA00023136"/>
    </source>
</evidence>
<dbReference type="InterPro" id="IPR003660">
    <property type="entry name" value="HAMP_dom"/>
</dbReference>
<dbReference type="Pfam" id="PF02518">
    <property type="entry name" value="HATPase_c"/>
    <property type="match status" value="1"/>
</dbReference>
<dbReference type="SMART" id="SM00387">
    <property type="entry name" value="HATPase_c"/>
    <property type="match status" value="1"/>
</dbReference>
<keyword evidence="7 13" id="KW-0418">Kinase</keyword>
<comment type="subcellular location">
    <subcellularLocation>
        <location evidence="2">Membrane</location>
        <topology evidence="2">Multi-pass membrane protein</topology>
    </subcellularLocation>
</comment>
<keyword evidence="9 10" id="KW-0472">Membrane</keyword>
<dbReference type="InterPro" id="IPR003594">
    <property type="entry name" value="HATPase_dom"/>
</dbReference>
<dbReference type="EMBL" id="DSFC01000117">
    <property type="protein sequence ID" value="HEV09162.1"/>
    <property type="molecule type" value="Genomic_DNA"/>
</dbReference>
<evidence type="ECO:0000256" key="7">
    <source>
        <dbReference type="ARBA" id="ARBA00022777"/>
    </source>
</evidence>
<dbReference type="CDD" id="cd00082">
    <property type="entry name" value="HisKA"/>
    <property type="match status" value="1"/>
</dbReference>
<dbReference type="Gene3D" id="3.30.565.10">
    <property type="entry name" value="Histidine kinase-like ATPase, C-terminal domain"/>
    <property type="match status" value="1"/>
</dbReference>
<dbReference type="Proteomes" id="UP000885621">
    <property type="component" value="Unassembled WGS sequence"/>
</dbReference>
<dbReference type="SMART" id="SM00388">
    <property type="entry name" value="HisKA"/>
    <property type="match status" value="1"/>
</dbReference>
<evidence type="ECO:0000259" key="11">
    <source>
        <dbReference type="PROSITE" id="PS50109"/>
    </source>
</evidence>
<evidence type="ECO:0000256" key="5">
    <source>
        <dbReference type="ARBA" id="ARBA00022679"/>
    </source>
</evidence>
<keyword evidence="6 10" id="KW-0812">Transmembrane</keyword>
<evidence type="ECO:0000313" key="13">
    <source>
        <dbReference type="EMBL" id="HEV09162.1"/>
    </source>
</evidence>
<dbReference type="PANTHER" id="PTHR45528">
    <property type="entry name" value="SENSOR HISTIDINE KINASE CPXA"/>
    <property type="match status" value="1"/>
</dbReference>
<dbReference type="InterPro" id="IPR036097">
    <property type="entry name" value="HisK_dim/P_sf"/>
</dbReference>
<dbReference type="InterPro" id="IPR050398">
    <property type="entry name" value="HssS/ArlS-like"/>
</dbReference>
<dbReference type="InterPro" id="IPR047994">
    <property type="entry name" value="ArsS-like"/>
</dbReference>
<dbReference type="NCBIfam" id="NF038389">
    <property type="entry name" value="ArsS_fam_HK"/>
    <property type="match status" value="1"/>
</dbReference>
<accession>A0A831YAY5</accession>
<reference evidence="13" key="1">
    <citation type="journal article" date="2020" name="mSystems">
        <title>Genome- and Community-Level Interaction Insights into Carbon Utilization and Element Cycling Functions of Hydrothermarchaeota in Hydrothermal Sediment.</title>
        <authorList>
            <person name="Zhou Z."/>
            <person name="Liu Y."/>
            <person name="Xu W."/>
            <person name="Pan J."/>
            <person name="Luo Z.H."/>
            <person name="Li M."/>
        </authorList>
    </citation>
    <scope>NUCLEOTIDE SEQUENCE [LARGE SCALE GENOMIC DNA]</scope>
    <source>
        <strain evidence="13">SpSt-1257</strain>
    </source>
</reference>
<comment type="catalytic activity">
    <reaction evidence="1">
        <text>ATP + protein L-histidine = ADP + protein N-phospho-L-histidine.</text>
        <dbReference type="EC" id="2.7.13.3"/>
    </reaction>
</comment>
<dbReference type="SMART" id="SM00304">
    <property type="entry name" value="HAMP"/>
    <property type="match status" value="1"/>
</dbReference>
<evidence type="ECO:0000256" key="6">
    <source>
        <dbReference type="ARBA" id="ARBA00022692"/>
    </source>
</evidence>
<proteinExistence type="predicted"/>
<dbReference type="SUPFAM" id="SSF47384">
    <property type="entry name" value="Homodimeric domain of signal transducing histidine kinase"/>
    <property type="match status" value="1"/>
</dbReference>
<dbReference type="Pfam" id="PF00512">
    <property type="entry name" value="HisKA"/>
    <property type="match status" value="1"/>
</dbReference>
<feature type="domain" description="HAMP" evidence="12">
    <location>
        <begin position="153"/>
        <end position="200"/>
    </location>
</feature>
<comment type="caution">
    <text evidence="13">The sequence shown here is derived from an EMBL/GenBank/DDBJ whole genome shotgun (WGS) entry which is preliminary data.</text>
</comment>
<evidence type="ECO:0000256" key="4">
    <source>
        <dbReference type="ARBA" id="ARBA00022553"/>
    </source>
</evidence>
<organism evidence="13">
    <name type="scientific">Sulfurihydrogenibium azorense</name>
    <dbReference type="NCBI Taxonomy" id="309806"/>
    <lineage>
        <taxon>Bacteria</taxon>
        <taxon>Pseudomonadati</taxon>
        <taxon>Aquificota</taxon>
        <taxon>Aquificia</taxon>
        <taxon>Aquificales</taxon>
        <taxon>Hydrogenothermaceae</taxon>
        <taxon>Sulfurihydrogenibium</taxon>
    </lineage>
</organism>
<dbReference type="GO" id="GO:0000155">
    <property type="term" value="F:phosphorelay sensor kinase activity"/>
    <property type="evidence" value="ECO:0007669"/>
    <property type="project" value="InterPro"/>
</dbReference>
<dbReference type="Pfam" id="PF00672">
    <property type="entry name" value="HAMP"/>
    <property type="match status" value="1"/>
</dbReference>
<dbReference type="SUPFAM" id="SSF55874">
    <property type="entry name" value="ATPase domain of HSP90 chaperone/DNA topoisomerase II/histidine kinase"/>
    <property type="match status" value="1"/>
</dbReference>
<dbReference type="PROSITE" id="PS50885">
    <property type="entry name" value="HAMP"/>
    <property type="match status" value="1"/>
</dbReference>
<protein>
    <recommendedName>
        <fullName evidence="3">histidine kinase</fullName>
        <ecNumber evidence="3">2.7.13.3</ecNumber>
    </recommendedName>
</protein>
<dbReference type="InterPro" id="IPR005467">
    <property type="entry name" value="His_kinase_dom"/>
</dbReference>
<dbReference type="CDD" id="cd06225">
    <property type="entry name" value="HAMP"/>
    <property type="match status" value="1"/>
</dbReference>
<name>A0A831YAY5_9AQUI</name>
<evidence type="ECO:0000256" key="8">
    <source>
        <dbReference type="ARBA" id="ARBA00022989"/>
    </source>
</evidence>
<dbReference type="InterPro" id="IPR003661">
    <property type="entry name" value="HisK_dim/P_dom"/>
</dbReference>
<evidence type="ECO:0000256" key="1">
    <source>
        <dbReference type="ARBA" id="ARBA00000085"/>
    </source>
</evidence>
<dbReference type="SUPFAM" id="SSF158472">
    <property type="entry name" value="HAMP domain-like"/>
    <property type="match status" value="1"/>
</dbReference>
<dbReference type="PANTHER" id="PTHR45528:SF12">
    <property type="entry name" value="SENSOR HISTIDINE KINASE ARSS"/>
    <property type="match status" value="1"/>
</dbReference>
<dbReference type="InterPro" id="IPR036890">
    <property type="entry name" value="HATPase_C_sf"/>
</dbReference>
<evidence type="ECO:0000256" key="10">
    <source>
        <dbReference type="SAM" id="Phobius"/>
    </source>
</evidence>
<keyword evidence="4" id="KW-0597">Phosphoprotein</keyword>
<dbReference type="GO" id="GO:0016020">
    <property type="term" value="C:membrane"/>
    <property type="evidence" value="ECO:0007669"/>
    <property type="project" value="UniProtKB-SubCell"/>
</dbReference>
<feature type="transmembrane region" description="Helical" evidence="10">
    <location>
        <begin position="12"/>
        <end position="32"/>
    </location>
</feature>
<evidence type="ECO:0000256" key="3">
    <source>
        <dbReference type="ARBA" id="ARBA00012438"/>
    </source>
</evidence>
<dbReference type="EC" id="2.7.13.3" evidence="3"/>
<evidence type="ECO:0000256" key="2">
    <source>
        <dbReference type="ARBA" id="ARBA00004141"/>
    </source>
</evidence>